<protein>
    <recommendedName>
        <fullName evidence="3">Lipocalin-like domain-containing protein</fullName>
    </recommendedName>
</protein>
<reference evidence="1 2" key="1">
    <citation type="submission" date="2023-05" db="EMBL/GenBank/DDBJ databases">
        <title>Novel species of genus Flectobacillus isolated from stream in China.</title>
        <authorList>
            <person name="Lu H."/>
        </authorList>
    </citation>
    <scope>NUCLEOTIDE SEQUENCE [LARGE SCALE GENOMIC DNA]</scope>
    <source>
        <strain evidence="1 2">KCTC 42575</strain>
    </source>
</reference>
<dbReference type="EMBL" id="JASHIF010000010">
    <property type="protein sequence ID" value="MDI9860135.1"/>
    <property type="molecule type" value="Genomic_DNA"/>
</dbReference>
<name>A0ABT6Y9A2_9BACT</name>
<comment type="caution">
    <text evidence="1">The sequence shown here is derived from an EMBL/GenBank/DDBJ whole genome shotgun (WGS) entry which is preliminary data.</text>
</comment>
<organism evidence="1 2">
    <name type="scientific">Flectobacillus roseus</name>
    <dbReference type="NCBI Taxonomy" id="502259"/>
    <lineage>
        <taxon>Bacteria</taxon>
        <taxon>Pseudomonadati</taxon>
        <taxon>Bacteroidota</taxon>
        <taxon>Cytophagia</taxon>
        <taxon>Cytophagales</taxon>
        <taxon>Flectobacillaceae</taxon>
        <taxon>Flectobacillus</taxon>
    </lineage>
</organism>
<sequence>MKTLIYLSFFFMSLSETIAQNFIGNWQGQVQGSGGSLPAEMSITSAGNSQIVGKLHVHSGANIESYELKCTVNTPNAIGTLSYQDGTVFGLEMIWQNNTIQQQISYNNQVILQGSFAKKTEPTKPATSATKPDGLFRDPNLVGAWTHHENYSSNGGFYGGSSTTIVLNADGTIDDGGSSAYVSGPNSSGNSSGGGDNSVIAQIKAAGARWFTKGNMLYWRITINGKVIDVPNSKYYIEKGALLLTDYNTGKKMLYYKK</sequence>
<proteinExistence type="predicted"/>
<keyword evidence="2" id="KW-1185">Reference proteome</keyword>
<dbReference type="RefSeq" id="WP_283344936.1">
    <property type="nucleotide sequence ID" value="NZ_JASHIF010000010.1"/>
</dbReference>
<evidence type="ECO:0000313" key="1">
    <source>
        <dbReference type="EMBL" id="MDI9860135.1"/>
    </source>
</evidence>
<accession>A0ABT6Y9A2</accession>
<evidence type="ECO:0008006" key="3">
    <source>
        <dbReference type="Google" id="ProtNLM"/>
    </source>
</evidence>
<evidence type="ECO:0000313" key="2">
    <source>
        <dbReference type="Proteomes" id="UP001236507"/>
    </source>
</evidence>
<gene>
    <name evidence="1" type="ORF">QM524_13025</name>
</gene>
<dbReference type="Proteomes" id="UP001236507">
    <property type="component" value="Unassembled WGS sequence"/>
</dbReference>